<keyword evidence="5 6" id="KW-0186">Copper</keyword>
<dbReference type="Pfam" id="PF02630">
    <property type="entry name" value="SCO1-SenC"/>
    <property type="match status" value="1"/>
</dbReference>
<dbReference type="Proteomes" id="UP000599109">
    <property type="component" value="Unassembled WGS sequence"/>
</dbReference>
<dbReference type="PANTHER" id="PTHR12151:SF5">
    <property type="entry name" value="AT19154P"/>
    <property type="match status" value="1"/>
</dbReference>
<feature type="disulfide bond" description="Redox-active" evidence="7">
    <location>
        <begin position="77"/>
        <end position="81"/>
    </location>
</feature>
<comment type="caution">
    <text evidence="11">The sequence shown here is derived from an EMBL/GenBank/DDBJ whole genome shotgun (WGS) entry which is preliminary data.</text>
</comment>
<keyword evidence="3 6" id="KW-0479">Metal-binding</keyword>
<dbReference type="InterPro" id="IPR009056">
    <property type="entry name" value="Cyt_c-like_dom"/>
</dbReference>
<dbReference type="PANTHER" id="PTHR12151">
    <property type="entry name" value="ELECTRON TRANSPORT PROTIN SCO1/SENC FAMILY MEMBER"/>
    <property type="match status" value="1"/>
</dbReference>
<dbReference type="GO" id="GO:0009055">
    <property type="term" value="F:electron transfer activity"/>
    <property type="evidence" value="ECO:0007669"/>
    <property type="project" value="InterPro"/>
</dbReference>
<protein>
    <submittedName>
        <fullName evidence="11">SCO family protein</fullName>
    </submittedName>
</protein>
<evidence type="ECO:0000256" key="2">
    <source>
        <dbReference type="ARBA" id="ARBA00022617"/>
    </source>
</evidence>
<keyword evidence="12" id="KW-1185">Reference proteome</keyword>
<dbReference type="GO" id="GO:0046872">
    <property type="term" value="F:metal ion binding"/>
    <property type="evidence" value="ECO:0007669"/>
    <property type="project" value="UniProtKB-KW"/>
</dbReference>
<dbReference type="PROSITE" id="PS51007">
    <property type="entry name" value="CYTC"/>
    <property type="match status" value="1"/>
</dbReference>
<dbReference type="InterPro" id="IPR013766">
    <property type="entry name" value="Thioredoxin_domain"/>
</dbReference>
<dbReference type="EMBL" id="JAEQNE010000001">
    <property type="protein sequence ID" value="MBL0390778.1"/>
    <property type="molecule type" value="Genomic_DNA"/>
</dbReference>
<evidence type="ECO:0000256" key="8">
    <source>
        <dbReference type="PROSITE-ProRule" id="PRU00433"/>
    </source>
</evidence>
<dbReference type="GO" id="GO:0020037">
    <property type="term" value="F:heme binding"/>
    <property type="evidence" value="ECO:0007669"/>
    <property type="project" value="InterPro"/>
</dbReference>
<evidence type="ECO:0000256" key="1">
    <source>
        <dbReference type="ARBA" id="ARBA00010996"/>
    </source>
</evidence>
<keyword evidence="2 8" id="KW-0349">Heme</keyword>
<keyword evidence="7" id="KW-1015">Disulfide bond</keyword>
<evidence type="ECO:0000313" key="11">
    <source>
        <dbReference type="EMBL" id="MBL0390778.1"/>
    </source>
</evidence>
<feature type="domain" description="Thioredoxin" evidence="10">
    <location>
        <begin position="37"/>
        <end position="173"/>
    </location>
</feature>
<dbReference type="Gene3D" id="1.10.760.10">
    <property type="entry name" value="Cytochrome c-like domain"/>
    <property type="match status" value="1"/>
</dbReference>
<dbReference type="Gene3D" id="3.40.30.10">
    <property type="entry name" value="Glutaredoxin"/>
    <property type="match status" value="1"/>
</dbReference>
<keyword evidence="4 8" id="KW-0408">Iron</keyword>
<gene>
    <name evidence="11" type="ORF">JJ685_06425</name>
</gene>
<reference evidence="11 12" key="1">
    <citation type="journal article" date="2017" name="Int. J. Syst. Evol. Microbiol.">
        <title>Ramlibacter monticola sp. nov., isolated from forest soil.</title>
        <authorList>
            <person name="Chaudhary D.K."/>
            <person name="Kim J."/>
        </authorList>
    </citation>
    <scope>NUCLEOTIDE SEQUENCE [LARGE SCALE GENOMIC DNA]</scope>
    <source>
        <strain evidence="11 12">KACC 19175</strain>
    </source>
</reference>
<sequence length="333" mass="37064">MIPVTLRDLLRTVLFLLVITGIWWNVPSRAANSSQNPWGGNYFPNVPLVTQDGKQVRFFDDLIKGKVVAINFIFTGCSAACGMETARLRQVQDLIGPERMGKDVFFYSISIDPDNDTPEALKAYAAKFNVGPGWTFLTGKQKDIDLLRNRLGLYMPPVDKEKAKLGEIDHDLAVIIGNQATGRWQKASPMENAEVLATQLGSWLSNWKVKPAQQNPSYANAPVRLPELSKGEEMFRTRCVGCHTVGQPNESARAIGPDLTHVTRTRQRGWLVRWLKEPDAMLSEKDPIATALYEKYNKIAMPNLKLTDGEIESVLSFLEKGSAAFQAANSAKK</sequence>
<accession>A0A936YXN6</accession>
<dbReference type="AlphaFoldDB" id="A0A936YXN6"/>
<evidence type="ECO:0000259" key="9">
    <source>
        <dbReference type="PROSITE" id="PS51007"/>
    </source>
</evidence>
<dbReference type="InterPro" id="IPR003782">
    <property type="entry name" value="SCO1/SenC"/>
</dbReference>
<dbReference type="SUPFAM" id="SSF46626">
    <property type="entry name" value="Cytochrome c"/>
    <property type="match status" value="1"/>
</dbReference>
<feature type="domain" description="Cytochrome c" evidence="9">
    <location>
        <begin position="226"/>
        <end position="322"/>
    </location>
</feature>
<feature type="binding site" evidence="6">
    <location>
        <position position="170"/>
    </location>
    <ligand>
        <name>Cu cation</name>
        <dbReference type="ChEBI" id="CHEBI:23378"/>
    </ligand>
</feature>
<comment type="similarity">
    <text evidence="1">Belongs to the SCO1/2 family.</text>
</comment>
<proteinExistence type="inferred from homology"/>
<name>A0A936YXN6_9BURK</name>
<evidence type="ECO:0000259" key="10">
    <source>
        <dbReference type="PROSITE" id="PS51352"/>
    </source>
</evidence>
<evidence type="ECO:0000256" key="6">
    <source>
        <dbReference type="PIRSR" id="PIRSR603782-1"/>
    </source>
</evidence>
<evidence type="ECO:0000256" key="7">
    <source>
        <dbReference type="PIRSR" id="PIRSR603782-2"/>
    </source>
</evidence>
<evidence type="ECO:0000256" key="4">
    <source>
        <dbReference type="ARBA" id="ARBA00023004"/>
    </source>
</evidence>
<dbReference type="SUPFAM" id="SSF52833">
    <property type="entry name" value="Thioredoxin-like"/>
    <property type="match status" value="1"/>
</dbReference>
<evidence type="ECO:0000256" key="3">
    <source>
        <dbReference type="ARBA" id="ARBA00022723"/>
    </source>
</evidence>
<dbReference type="PROSITE" id="PS51352">
    <property type="entry name" value="THIOREDOXIN_2"/>
    <property type="match status" value="1"/>
</dbReference>
<dbReference type="InterPro" id="IPR036909">
    <property type="entry name" value="Cyt_c-like_dom_sf"/>
</dbReference>
<dbReference type="Pfam" id="PF00034">
    <property type="entry name" value="Cytochrom_C"/>
    <property type="match status" value="1"/>
</dbReference>
<dbReference type="InterPro" id="IPR036249">
    <property type="entry name" value="Thioredoxin-like_sf"/>
</dbReference>
<dbReference type="CDD" id="cd02968">
    <property type="entry name" value="SCO"/>
    <property type="match status" value="1"/>
</dbReference>
<feature type="binding site" evidence="6">
    <location>
        <position position="77"/>
    </location>
    <ligand>
        <name>Cu cation</name>
        <dbReference type="ChEBI" id="CHEBI:23378"/>
    </ligand>
</feature>
<feature type="binding site" evidence="6">
    <location>
        <position position="81"/>
    </location>
    <ligand>
        <name>Cu cation</name>
        <dbReference type="ChEBI" id="CHEBI:23378"/>
    </ligand>
</feature>
<evidence type="ECO:0000256" key="5">
    <source>
        <dbReference type="ARBA" id="ARBA00023008"/>
    </source>
</evidence>
<dbReference type="RefSeq" id="WP_201673357.1">
    <property type="nucleotide sequence ID" value="NZ_JAEQNE010000001.1"/>
</dbReference>
<organism evidence="11 12">
    <name type="scientific">Ramlibacter monticola</name>
    <dbReference type="NCBI Taxonomy" id="1926872"/>
    <lineage>
        <taxon>Bacteria</taxon>
        <taxon>Pseudomonadati</taxon>
        <taxon>Pseudomonadota</taxon>
        <taxon>Betaproteobacteria</taxon>
        <taxon>Burkholderiales</taxon>
        <taxon>Comamonadaceae</taxon>
        <taxon>Ramlibacter</taxon>
    </lineage>
</organism>
<evidence type="ECO:0000313" key="12">
    <source>
        <dbReference type="Proteomes" id="UP000599109"/>
    </source>
</evidence>